<protein>
    <submittedName>
        <fullName evidence="2">Uncharacterized protein</fullName>
    </submittedName>
</protein>
<dbReference type="EMBL" id="CP033464">
    <property type="protein sequence ID" value="QDX91718.1"/>
    <property type="molecule type" value="Genomic_DNA"/>
</dbReference>
<dbReference type="AlphaFoldDB" id="A0A518V3Z0"/>
<keyword evidence="3" id="KW-1185">Reference proteome</keyword>
<dbReference type="OrthoDB" id="9979914at2"/>
<sequence>MVNFKKLSIFICFCLIFTVITPMNTQKVLAETNSTTTSWNPSCDKNKWPYKGKPLSDYNPCLIYTSTTFFSADELSKISADLGIVGGLSALGVAAWEKIAKVALTKTGYGLLAVGAISAGAELMARHMKSKNLKGWNVVTKYNYEVQYGKPGGDLFPVKKWISIEYIPV</sequence>
<evidence type="ECO:0000313" key="2">
    <source>
        <dbReference type="EMBL" id="QDX91718.1"/>
    </source>
</evidence>
<gene>
    <name evidence="2" type="ORF">EEL30_04630</name>
</gene>
<reference evidence="2 3" key="1">
    <citation type="submission" date="2018-11" db="EMBL/GenBank/DDBJ databases">
        <title>Phylogenetic determinants of toxin gene distribution in genomes of Brevibacillus laterosporus.</title>
        <authorList>
            <person name="Glare T.R."/>
            <person name="Durrant A."/>
            <person name="Berry C."/>
            <person name="Palma L."/>
            <person name="Ormskirk M."/>
            <person name="Cox M.O."/>
        </authorList>
    </citation>
    <scope>NUCLEOTIDE SEQUENCE [LARGE SCALE GENOMIC DNA]</scope>
    <source>
        <strain evidence="2 3">1821L</strain>
    </source>
</reference>
<evidence type="ECO:0000313" key="3">
    <source>
        <dbReference type="Proteomes" id="UP000319432"/>
    </source>
</evidence>
<feature type="chain" id="PRO_5022121857" evidence="1">
    <location>
        <begin position="31"/>
        <end position="169"/>
    </location>
</feature>
<name>A0A518V3Z0_BRELA</name>
<evidence type="ECO:0000256" key="1">
    <source>
        <dbReference type="SAM" id="SignalP"/>
    </source>
</evidence>
<keyword evidence="1" id="KW-0732">Signal</keyword>
<proteinExistence type="predicted"/>
<organism evidence="2 3">
    <name type="scientific">Brevibacillus laterosporus</name>
    <name type="common">Bacillus laterosporus</name>
    <dbReference type="NCBI Taxonomy" id="1465"/>
    <lineage>
        <taxon>Bacteria</taxon>
        <taxon>Bacillati</taxon>
        <taxon>Bacillota</taxon>
        <taxon>Bacilli</taxon>
        <taxon>Bacillales</taxon>
        <taxon>Paenibacillaceae</taxon>
        <taxon>Brevibacillus</taxon>
    </lineage>
</organism>
<feature type="signal peptide" evidence="1">
    <location>
        <begin position="1"/>
        <end position="30"/>
    </location>
</feature>
<accession>A0A518V3Z0</accession>
<dbReference type="Proteomes" id="UP000319432">
    <property type="component" value="Chromosome"/>
</dbReference>